<dbReference type="EMBL" id="KQ977643">
    <property type="protein sequence ID" value="KYN00872.1"/>
    <property type="molecule type" value="Genomic_DNA"/>
</dbReference>
<feature type="non-terminal residue" evidence="1">
    <location>
        <position position="1"/>
    </location>
</feature>
<accession>A0A151IH54</accession>
<name>A0A151IH54_9HYME</name>
<reference evidence="1 2" key="1">
    <citation type="submission" date="2016-03" db="EMBL/GenBank/DDBJ databases">
        <title>Cyphomyrmex costatus WGS genome.</title>
        <authorList>
            <person name="Nygaard S."/>
            <person name="Hu H."/>
            <person name="Boomsma J."/>
            <person name="Zhang G."/>
        </authorList>
    </citation>
    <scope>NUCLEOTIDE SEQUENCE [LARGE SCALE GENOMIC DNA]</scope>
    <source>
        <strain evidence="1">MS0001</strain>
        <tissue evidence="1">Whole body</tissue>
    </source>
</reference>
<gene>
    <name evidence="1" type="ORF">ALC62_08364</name>
</gene>
<keyword evidence="2" id="KW-1185">Reference proteome</keyword>
<protein>
    <submittedName>
        <fullName evidence="1">Uncharacterized protein</fullName>
    </submittedName>
</protein>
<dbReference type="Proteomes" id="UP000078542">
    <property type="component" value="Unassembled WGS sequence"/>
</dbReference>
<dbReference type="AlphaFoldDB" id="A0A151IH54"/>
<evidence type="ECO:0000313" key="2">
    <source>
        <dbReference type="Proteomes" id="UP000078542"/>
    </source>
</evidence>
<proteinExistence type="predicted"/>
<evidence type="ECO:0000313" key="1">
    <source>
        <dbReference type="EMBL" id="KYN00872.1"/>
    </source>
</evidence>
<sequence length="159" mass="18509">LKEGYPGLYEALEKSFPKVPITRMDIDLMKTTYQKDYSDPAAARMTQEDMALAALNDQRLQCMPTKIIIKTDCPAYCQLSSSIYNGNANVWKRDRKQKNGLKREKKCEIVERRQMSLPSWRSEYQDSINKIGHAIMRAKLHQAKKKVLPIHYQYCNTFS</sequence>
<organism evidence="1 2">
    <name type="scientific">Cyphomyrmex costatus</name>
    <dbReference type="NCBI Taxonomy" id="456900"/>
    <lineage>
        <taxon>Eukaryota</taxon>
        <taxon>Metazoa</taxon>
        <taxon>Ecdysozoa</taxon>
        <taxon>Arthropoda</taxon>
        <taxon>Hexapoda</taxon>
        <taxon>Insecta</taxon>
        <taxon>Pterygota</taxon>
        <taxon>Neoptera</taxon>
        <taxon>Endopterygota</taxon>
        <taxon>Hymenoptera</taxon>
        <taxon>Apocrita</taxon>
        <taxon>Aculeata</taxon>
        <taxon>Formicoidea</taxon>
        <taxon>Formicidae</taxon>
        <taxon>Myrmicinae</taxon>
        <taxon>Cyphomyrmex</taxon>
    </lineage>
</organism>